<dbReference type="InterPro" id="IPR037175">
    <property type="entry name" value="KFase_sf"/>
</dbReference>
<dbReference type="Pfam" id="PF04199">
    <property type="entry name" value="Cyclase"/>
    <property type="match status" value="1"/>
</dbReference>
<evidence type="ECO:0000256" key="1">
    <source>
        <dbReference type="ARBA" id="ARBA00007865"/>
    </source>
</evidence>
<proteinExistence type="inferred from homology"/>
<reference evidence="2 3" key="1">
    <citation type="submission" date="2024-07" db="EMBL/GenBank/DDBJ databases">
        <title>Section-level genome sequencing and comparative genomics of Aspergillus sections Usti and Cavernicolus.</title>
        <authorList>
            <consortium name="Lawrence Berkeley National Laboratory"/>
            <person name="Nybo J.L."/>
            <person name="Vesth T.C."/>
            <person name="Theobald S."/>
            <person name="Frisvad J.C."/>
            <person name="Larsen T.O."/>
            <person name="Kjaerboelling I."/>
            <person name="Rothschild-Mancinelli K."/>
            <person name="Lyhne E.K."/>
            <person name="Kogle M.E."/>
            <person name="Barry K."/>
            <person name="Clum A."/>
            <person name="Na H."/>
            <person name="Ledsgaard L."/>
            <person name="Lin J."/>
            <person name="Lipzen A."/>
            <person name="Kuo A."/>
            <person name="Riley R."/>
            <person name="Mondo S."/>
            <person name="LaButti K."/>
            <person name="Haridas S."/>
            <person name="Pangalinan J."/>
            <person name="Salamov A.A."/>
            <person name="Simmons B.A."/>
            <person name="Magnuson J.K."/>
            <person name="Chen J."/>
            <person name="Drula E."/>
            <person name="Henrissat B."/>
            <person name="Wiebenga A."/>
            <person name="Lubbers R.J."/>
            <person name="Gomes A.C."/>
            <person name="Makela M.R."/>
            <person name="Stajich J."/>
            <person name="Grigoriev I.V."/>
            <person name="Mortensen U.H."/>
            <person name="De vries R.P."/>
            <person name="Baker S.E."/>
            <person name="Andersen M.R."/>
        </authorList>
    </citation>
    <scope>NUCLEOTIDE SEQUENCE [LARGE SCALE GENOMIC DNA]</scope>
    <source>
        <strain evidence="2 3">CBS 600.67</strain>
    </source>
</reference>
<organism evidence="2 3">
    <name type="scientific">Aspergillus cavernicola</name>
    <dbReference type="NCBI Taxonomy" id="176166"/>
    <lineage>
        <taxon>Eukaryota</taxon>
        <taxon>Fungi</taxon>
        <taxon>Dikarya</taxon>
        <taxon>Ascomycota</taxon>
        <taxon>Pezizomycotina</taxon>
        <taxon>Eurotiomycetes</taxon>
        <taxon>Eurotiomycetidae</taxon>
        <taxon>Eurotiales</taxon>
        <taxon>Aspergillaceae</taxon>
        <taxon>Aspergillus</taxon>
        <taxon>Aspergillus subgen. Nidulantes</taxon>
    </lineage>
</organism>
<dbReference type="InterPro" id="IPR007325">
    <property type="entry name" value="KFase/CYL"/>
</dbReference>
<name>A0ABR4I788_9EURO</name>
<protein>
    <recommendedName>
        <fullName evidence="4">Cyclase-domain-containing protein</fullName>
    </recommendedName>
</protein>
<dbReference type="SUPFAM" id="SSF102198">
    <property type="entry name" value="Putative cyclase"/>
    <property type="match status" value="1"/>
</dbReference>
<keyword evidence="3" id="KW-1185">Reference proteome</keyword>
<dbReference type="Proteomes" id="UP001610335">
    <property type="component" value="Unassembled WGS sequence"/>
</dbReference>
<dbReference type="PANTHER" id="PTHR34861:SF11">
    <property type="entry name" value="CYCLASE"/>
    <property type="match status" value="1"/>
</dbReference>
<accession>A0ABR4I788</accession>
<dbReference type="PANTHER" id="PTHR34861">
    <property type="match status" value="1"/>
</dbReference>
<comment type="similarity">
    <text evidence="1">Belongs to the Cyclase 1 superfamily.</text>
</comment>
<evidence type="ECO:0000313" key="2">
    <source>
        <dbReference type="EMBL" id="KAL2823613.1"/>
    </source>
</evidence>
<dbReference type="EMBL" id="JBFXLS010000051">
    <property type="protein sequence ID" value="KAL2823613.1"/>
    <property type="molecule type" value="Genomic_DNA"/>
</dbReference>
<evidence type="ECO:0008006" key="4">
    <source>
        <dbReference type="Google" id="ProtNLM"/>
    </source>
</evidence>
<gene>
    <name evidence="2" type="ORF">BDW59DRAFT_163191</name>
</gene>
<dbReference type="Gene3D" id="3.50.30.50">
    <property type="entry name" value="Putative cyclase"/>
    <property type="match status" value="1"/>
</dbReference>
<evidence type="ECO:0000313" key="3">
    <source>
        <dbReference type="Proteomes" id="UP001610335"/>
    </source>
</evidence>
<comment type="caution">
    <text evidence="2">The sequence shown here is derived from an EMBL/GenBank/DDBJ whole genome shotgun (WGS) entry which is preliminary data.</text>
</comment>
<sequence length="328" mass="36717">MEALRPHFADLPLRKGDPPWSAWGLYGQNDQLGTLNLLTPTTVAEAAKEILTGHRIGLDLPIDYLGKPSHGRQGLDHKIIWKSPRSVHDDEIAFNTQISTQWDGLRHIGYYREGLWYNGTKQPEISGPSEVRTSTLGVHAWAKQGIVGRGVLLDYFQWRLAQGRPFDPLSAHAITQEELDACARHQGLQFKRGDILFVRSGWRVGYQQLTSEEKHQWAAKPQQWVGVETSVNSLRWLWDTGFSACAGDAPGWECLADGKNPNPDEAMRGYIGHEIMIAGWGMPLGEFFDLEELSKECHRHQRYSFFVSGAPLNVTGGVASTSNMVAVF</sequence>